<gene>
    <name evidence="1" type="ORF">JYB88_15745</name>
</gene>
<dbReference type="Pfam" id="PF00702">
    <property type="entry name" value="Hydrolase"/>
    <property type="match status" value="1"/>
</dbReference>
<dbReference type="NCBIfam" id="TIGR01549">
    <property type="entry name" value="HAD-SF-IA-v1"/>
    <property type="match status" value="1"/>
</dbReference>
<dbReference type="EMBL" id="CP071504">
    <property type="protein sequence ID" value="QSX31951.1"/>
    <property type="molecule type" value="Genomic_DNA"/>
</dbReference>
<dbReference type="GO" id="GO:0016787">
    <property type="term" value="F:hydrolase activity"/>
    <property type="evidence" value="ECO:0007669"/>
    <property type="project" value="UniProtKB-KW"/>
</dbReference>
<reference evidence="1 2" key="1">
    <citation type="submission" date="2021-03" db="EMBL/GenBank/DDBJ databases">
        <title>Novel species identification of genus Shewanella.</title>
        <authorList>
            <person name="Liu G."/>
            <person name="Zhang Q."/>
        </authorList>
    </citation>
    <scope>NUCLEOTIDE SEQUENCE [LARGE SCALE GENOMIC DNA]</scope>
    <source>
        <strain evidence="1 2">FJAT-53726</strain>
    </source>
</reference>
<sequence length="206" mass="22666">MRFPELQSGFSLTDIDAVVFDLDGTLAHSNPDFAGLRAELGIPPGTDILAHLHSLQGQREFEAASAIVHRYEMDSSAKACWIDGARELVLHLQHQGLPLGILTRNIREAAQLTLSRLELSLEWVLTREDAPAKPDPAGLRHICQAWQLAPARVLYLGDYLFDVQTATNAGCRSGLYWPGEAPLPGYAAQADMLVPCYHGLKACWPR</sequence>
<dbReference type="KEGG" id="scyp:JYB88_15745"/>
<dbReference type="InterPro" id="IPR006439">
    <property type="entry name" value="HAD-SF_hydro_IA"/>
</dbReference>
<dbReference type="InterPro" id="IPR036412">
    <property type="entry name" value="HAD-like_sf"/>
</dbReference>
<dbReference type="SFLD" id="SFLDG01129">
    <property type="entry name" value="C1.5:_HAD__Beta-PGM__Phosphata"/>
    <property type="match status" value="1"/>
</dbReference>
<protein>
    <submittedName>
        <fullName evidence="1">HAD family hydrolase</fullName>
    </submittedName>
</protein>
<proteinExistence type="predicted"/>
<dbReference type="SUPFAM" id="SSF56784">
    <property type="entry name" value="HAD-like"/>
    <property type="match status" value="1"/>
</dbReference>
<evidence type="ECO:0000313" key="1">
    <source>
        <dbReference type="EMBL" id="QSX31951.1"/>
    </source>
</evidence>
<organism evidence="1 2">
    <name type="scientific">Shewanella cyperi</name>
    <dbReference type="NCBI Taxonomy" id="2814292"/>
    <lineage>
        <taxon>Bacteria</taxon>
        <taxon>Pseudomonadati</taxon>
        <taxon>Pseudomonadota</taxon>
        <taxon>Gammaproteobacteria</taxon>
        <taxon>Alteromonadales</taxon>
        <taxon>Shewanellaceae</taxon>
        <taxon>Shewanella</taxon>
    </lineage>
</organism>
<accession>A0A975AML5</accession>
<dbReference type="AlphaFoldDB" id="A0A975AML5"/>
<name>A0A975AML5_9GAMM</name>
<dbReference type="SFLD" id="SFLDS00003">
    <property type="entry name" value="Haloacid_Dehalogenase"/>
    <property type="match status" value="1"/>
</dbReference>
<dbReference type="PANTHER" id="PTHR43885">
    <property type="entry name" value="HALOACID DEHALOGENASE-LIKE HYDROLASE"/>
    <property type="match status" value="1"/>
</dbReference>
<keyword evidence="1" id="KW-0378">Hydrolase</keyword>
<keyword evidence="2" id="KW-1185">Reference proteome</keyword>
<dbReference type="PANTHER" id="PTHR43885:SF1">
    <property type="entry name" value="SUPERFAMILY HYDROLASE, PUTATIVE (AFU_ORTHOLOGUE AFUA_4G13290)-RELATED"/>
    <property type="match status" value="1"/>
</dbReference>
<dbReference type="Proteomes" id="UP000663281">
    <property type="component" value="Chromosome"/>
</dbReference>
<dbReference type="Gene3D" id="1.10.260.80">
    <property type="match status" value="1"/>
</dbReference>
<dbReference type="InterPro" id="IPR023214">
    <property type="entry name" value="HAD_sf"/>
</dbReference>
<dbReference type="Gene3D" id="3.40.50.1000">
    <property type="entry name" value="HAD superfamily/HAD-like"/>
    <property type="match status" value="1"/>
</dbReference>
<evidence type="ECO:0000313" key="2">
    <source>
        <dbReference type="Proteomes" id="UP000663281"/>
    </source>
</evidence>